<dbReference type="Pfam" id="PF08242">
    <property type="entry name" value="Methyltransf_12"/>
    <property type="match status" value="1"/>
</dbReference>
<dbReference type="SUPFAM" id="SSF53335">
    <property type="entry name" value="S-adenosyl-L-methionine-dependent methyltransferases"/>
    <property type="match status" value="1"/>
</dbReference>
<feature type="domain" description="Methyltransferase type 12" evidence="1">
    <location>
        <begin position="50"/>
        <end position="147"/>
    </location>
</feature>
<organism evidence="2 3">
    <name type="scientific">Streptomyces phaeolivaceus</name>
    <dbReference type="NCBI Taxonomy" id="2653200"/>
    <lineage>
        <taxon>Bacteria</taxon>
        <taxon>Bacillati</taxon>
        <taxon>Actinomycetota</taxon>
        <taxon>Actinomycetes</taxon>
        <taxon>Kitasatosporales</taxon>
        <taxon>Streptomycetaceae</taxon>
        <taxon>Streptomyces</taxon>
    </lineage>
</organism>
<dbReference type="GO" id="GO:0008168">
    <property type="term" value="F:methyltransferase activity"/>
    <property type="evidence" value="ECO:0007669"/>
    <property type="project" value="UniProtKB-KW"/>
</dbReference>
<dbReference type="RefSeq" id="WP_152169164.1">
    <property type="nucleotide sequence ID" value="NZ_CP045096.1"/>
</dbReference>
<keyword evidence="2" id="KW-0489">Methyltransferase</keyword>
<keyword evidence="3" id="KW-1185">Reference proteome</keyword>
<gene>
    <name evidence="2" type="ORF">F9278_17280</name>
</gene>
<proteinExistence type="predicted"/>
<keyword evidence="2" id="KW-0808">Transferase</keyword>
<dbReference type="EMBL" id="CP045096">
    <property type="protein sequence ID" value="QFQ97688.1"/>
    <property type="molecule type" value="Genomic_DNA"/>
</dbReference>
<dbReference type="Proteomes" id="UP000327294">
    <property type="component" value="Chromosome"/>
</dbReference>
<dbReference type="KEGG" id="sphv:F9278_17280"/>
<reference evidence="2 3" key="1">
    <citation type="submission" date="2019-10" db="EMBL/GenBank/DDBJ databases">
        <title>Streptomyces sp. strain GY16 isolated from leaves of Broussonetia papyrifera.</title>
        <authorList>
            <person name="Mo P."/>
        </authorList>
    </citation>
    <scope>NUCLEOTIDE SEQUENCE [LARGE SCALE GENOMIC DNA]</scope>
    <source>
        <strain evidence="2 3">GY16</strain>
    </source>
</reference>
<accession>A0A5P8K4H4</accession>
<protein>
    <submittedName>
        <fullName evidence="2">Class I SAM-dependent methyltransferase</fullName>
    </submittedName>
</protein>
<dbReference type="InterPro" id="IPR029063">
    <property type="entry name" value="SAM-dependent_MTases_sf"/>
</dbReference>
<evidence type="ECO:0000313" key="3">
    <source>
        <dbReference type="Proteomes" id="UP000327294"/>
    </source>
</evidence>
<dbReference type="GO" id="GO:0032259">
    <property type="term" value="P:methylation"/>
    <property type="evidence" value="ECO:0007669"/>
    <property type="project" value="UniProtKB-KW"/>
</dbReference>
<dbReference type="GO" id="GO:0017000">
    <property type="term" value="P:antibiotic biosynthetic process"/>
    <property type="evidence" value="ECO:0007669"/>
    <property type="project" value="UniProtKB-ARBA"/>
</dbReference>
<dbReference type="CDD" id="cd02440">
    <property type="entry name" value="AdoMet_MTases"/>
    <property type="match status" value="1"/>
</dbReference>
<dbReference type="PANTHER" id="PTHR43861">
    <property type="entry name" value="TRANS-ACONITATE 2-METHYLTRANSFERASE-RELATED"/>
    <property type="match status" value="1"/>
</dbReference>
<dbReference type="InterPro" id="IPR013217">
    <property type="entry name" value="Methyltransf_12"/>
</dbReference>
<sequence>MERQGDVRGHYEELAAEYDEHWIYGPEYVPWMSGRIAEVLRLNPTDRIADIGSGTGLFAREVAEQVQPRQPILCVDPSAAMLRQLGAPPPPALAPIVASAEDIAEGRAELPYAQLDAMWLKESVHHVADQARTLRGLAARLAPGGRLLVVMLPATIEYPLFKAALDRFEELQPDPALIESHLRAAGLEADLTHVEHELRIDRDRYFGMVRARYMSLLSTFSDSEIEKGIEEMRTAHPEPVLVFPDRFAFVLGRRRGNEA</sequence>
<dbReference type="Gene3D" id="3.40.50.150">
    <property type="entry name" value="Vaccinia Virus protein VP39"/>
    <property type="match status" value="1"/>
</dbReference>
<dbReference type="AlphaFoldDB" id="A0A5P8K4H4"/>
<dbReference type="PANTHER" id="PTHR43861:SF1">
    <property type="entry name" value="TRANS-ACONITATE 2-METHYLTRANSFERASE"/>
    <property type="match status" value="1"/>
</dbReference>
<name>A0A5P8K4H4_9ACTN</name>
<evidence type="ECO:0000259" key="1">
    <source>
        <dbReference type="Pfam" id="PF08242"/>
    </source>
</evidence>
<evidence type="ECO:0000313" key="2">
    <source>
        <dbReference type="EMBL" id="QFQ97688.1"/>
    </source>
</evidence>